<dbReference type="OrthoDB" id="2590988at2"/>
<dbReference type="RefSeq" id="WP_072985888.1">
    <property type="nucleotide sequence ID" value="NZ_FQZB01000006.1"/>
</dbReference>
<gene>
    <name evidence="1" type="ORF">SAMN02745163_01319</name>
</gene>
<organism evidence="1 2">
    <name type="scientific">Clostridium cavendishii DSM 21758</name>
    <dbReference type="NCBI Taxonomy" id="1121302"/>
    <lineage>
        <taxon>Bacteria</taxon>
        <taxon>Bacillati</taxon>
        <taxon>Bacillota</taxon>
        <taxon>Clostridia</taxon>
        <taxon>Eubacteriales</taxon>
        <taxon>Clostridiaceae</taxon>
        <taxon>Clostridium</taxon>
    </lineage>
</organism>
<proteinExistence type="predicted"/>
<dbReference type="STRING" id="1121302.SAMN02745163_01319"/>
<protein>
    <submittedName>
        <fullName evidence="1">DNA phosphorothioation-dependent restriction protein DptG</fullName>
    </submittedName>
</protein>
<keyword evidence="2" id="KW-1185">Reference proteome</keyword>
<dbReference type="NCBIfam" id="TIGR03236">
    <property type="entry name" value="dnd_assoc_1"/>
    <property type="match status" value="1"/>
</dbReference>
<dbReference type="Proteomes" id="UP000184310">
    <property type="component" value="Unassembled WGS sequence"/>
</dbReference>
<evidence type="ECO:0000313" key="1">
    <source>
        <dbReference type="EMBL" id="SHJ10694.1"/>
    </source>
</evidence>
<accession>A0A1M6GL85</accession>
<sequence>MGYKIDISKVKKDYSMKDPTKKPTHKPKTKDKLIVPYNVRPLKEHKDIIKRFDECIGAFCCNLLNCNVTEFNKEVFFSDIINSVEFETENDKEKFKEVVSTIFFDEDKGIAKFHPKVLVYSMTEEENIEMGNFLYDVLFDEKENYGKCIEEVFENKTGNVLTDLILDKLPEVAINSEKKKKQYKNFAEEITSVFNEDLKYLLKGKRNFCSQIVTLLKFYYVVYILRAVGNLNNMFDEKEVPLIYFTFDWEKVSKGRIGYENGWCLVENAINSLRSHEICLNILNCSEAGHNNYTYKEFKELVSKMNDDEKLETWQNLSEVVAMYEAAIKDENEYWTEYEFDSDTEDDILVEVEKLYGLIHNHHSKVTNAIELSRRYYDWFFEFCRNNFLRNRGRNGMTLNLTEEYVILLTKLCIKDEQKVRLQYIIKELERRGVYLDKDSRNRLIDFYQRLNVLEKKSDSGDALYVRSIL</sequence>
<dbReference type="AlphaFoldDB" id="A0A1M6GL85"/>
<name>A0A1M6GL85_9CLOT</name>
<dbReference type="EMBL" id="FQZB01000006">
    <property type="protein sequence ID" value="SHJ10694.1"/>
    <property type="molecule type" value="Genomic_DNA"/>
</dbReference>
<dbReference type="REBASE" id="330970">
    <property type="entry name" value="Cca21758DptGP"/>
</dbReference>
<evidence type="ECO:0000313" key="2">
    <source>
        <dbReference type="Proteomes" id="UP000184310"/>
    </source>
</evidence>
<dbReference type="InterPro" id="IPR017645">
    <property type="entry name" value="Dnd_assoc_1"/>
</dbReference>
<reference evidence="1 2" key="1">
    <citation type="submission" date="2016-11" db="EMBL/GenBank/DDBJ databases">
        <authorList>
            <person name="Jaros S."/>
            <person name="Januszkiewicz K."/>
            <person name="Wedrychowicz H."/>
        </authorList>
    </citation>
    <scope>NUCLEOTIDE SEQUENCE [LARGE SCALE GENOMIC DNA]</scope>
    <source>
        <strain evidence="1 2">DSM 21758</strain>
    </source>
</reference>